<dbReference type="NCBIfam" id="NF003652">
    <property type="entry name" value="PRK05286.2-5"/>
    <property type="match status" value="1"/>
</dbReference>
<dbReference type="InterPro" id="IPR001295">
    <property type="entry name" value="Dihydroorotate_DH_CS"/>
</dbReference>
<protein>
    <recommendedName>
        <fullName evidence="6">dihydroorotate dehydrogenase (quinone)</fullName>
        <ecNumber evidence="6">1.3.5.2</ecNumber>
    </recommendedName>
</protein>
<dbReference type="NCBIfam" id="NF003645">
    <property type="entry name" value="PRK05286.1-2"/>
    <property type="match status" value="1"/>
</dbReference>
<dbReference type="AlphaFoldDB" id="A0A381QX34"/>
<dbReference type="PIRSF" id="PIRSF000164">
    <property type="entry name" value="DHO_oxidase"/>
    <property type="match status" value="1"/>
</dbReference>
<comment type="catalytic activity">
    <reaction evidence="12">
        <text>(S)-dihydroorotate + a quinone = orotate + a quinol</text>
        <dbReference type="Rhea" id="RHEA:30187"/>
        <dbReference type="ChEBI" id="CHEBI:24646"/>
        <dbReference type="ChEBI" id="CHEBI:30839"/>
        <dbReference type="ChEBI" id="CHEBI:30864"/>
        <dbReference type="ChEBI" id="CHEBI:132124"/>
        <dbReference type="EC" id="1.3.5.2"/>
    </reaction>
</comment>
<dbReference type="PANTHER" id="PTHR48109:SF4">
    <property type="entry name" value="DIHYDROOROTATE DEHYDROGENASE (QUINONE), MITOCHONDRIAL"/>
    <property type="match status" value="1"/>
</dbReference>
<evidence type="ECO:0000256" key="10">
    <source>
        <dbReference type="ARBA" id="ARBA00023002"/>
    </source>
</evidence>
<comment type="pathway">
    <text evidence="4">Pyrimidine metabolism; UMP biosynthesis via de novo pathway; orotate from (S)-dihydroorotate (quinone route): step 1/1.</text>
</comment>
<comment type="cofactor">
    <cofactor evidence="1">
        <name>FMN</name>
        <dbReference type="ChEBI" id="CHEBI:58210"/>
    </cofactor>
</comment>
<dbReference type="PANTHER" id="PTHR48109">
    <property type="entry name" value="DIHYDROOROTATE DEHYDROGENASE (QUINONE), MITOCHONDRIAL-RELATED"/>
    <property type="match status" value="1"/>
</dbReference>
<dbReference type="CDD" id="cd04738">
    <property type="entry name" value="DHOD_2_like"/>
    <property type="match status" value="1"/>
</dbReference>
<evidence type="ECO:0000256" key="5">
    <source>
        <dbReference type="ARBA" id="ARBA00005359"/>
    </source>
</evidence>
<evidence type="ECO:0000256" key="6">
    <source>
        <dbReference type="ARBA" id="ARBA00012791"/>
    </source>
</evidence>
<gene>
    <name evidence="14" type="ORF">METZ01_LOCUS35992</name>
</gene>
<evidence type="ECO:0000259" key="13">
    <source>
        <dbReference type="Pfam" id="PF01180"/>
    </source>
</evidence>
<dbReference type="InterPro" id="IPR012135">
    <property type="entry name" value="Dihydroorotate_DH_1_2"/>
</dbReference>
<comment type="similarity">
    <text evidence="5">Belongs to the dihydroorotate dehydrogenase family. Type 2 subfamily.</text>
</comment>
<evidence type="ECO:0000256" key="4">
    <source>
        <dbReference type="ARBA" id="ARBA00005161"/>
    </source>
</evidence>
<dbReference type="PROSITE" id="PS00912">
    <property type="entry name" value="DHODEHASE_2"/>
    <property type="match status" value="1"/>
</dbReference>
<dbReference type="InterPro" id="IPR005720">
    <property type="entry name" value="Dihydroorotate_DH_cat"/>
</dbReference>
<proteinExistence type="inferred from homology"/>
<evidence type="ECO:0000256" key="11">
    <source>
        <dbReference type="ARBA" id="ARBA00023136"/>
    </source>
</evidence>
<organism evidence="14">
    <name type="scientific">marine metagenome</name>
    <dbReference type="NCBI Taxonomy" id="408172"/>
    <lineage>
        <taxon>unclassified sequences</taxon>
        <taxon>metagenomes</taxon>
        <taxon>ecological metagenomes</taxon>
    </lineage>
</organism>
<evidence type="ECO:0000256" key="12">
    <source>
        <dbReference type="ARBA" id="ARBA00048639"/>
    </source>
</evidence>
<keyword evidence="8" id="KW-0288">FMN</keyword>
<evidence type="ECO:0000256" key="8">
    <source>
        <dbReference type="ARBA" id="ARBA00022643"/>
    </source>
</evidence>
<dbReference type="InterPro" id="IPR013785">
    <property type="entry name" value="Aldolase_TIM"/>
</dbReference>
<keyword evidence="9" id="KW-0665">Pyrimidine biosynthesis</keyword>
<dbReference type="GO" id="GO:0006207">
    <property type="term" value="P:'de novo' pyrimidine nucleobase biosynthetic process"/>
    <property type="evidence" value="ECO:0007669"/>
    <property type="project" value="InterPro"/>
</dbReference>
<feature type="domain" description="Dihydroorotate dehydrogenase catalytic" evidence="13">
    <location>
        <begin position="10"/>
        <end position="298"/>
    </location>
</feature>
<dbReference type="EC" id="1.3.5.2" evidence="6"/>
<dbReference type="InterPro" id="IPR050074">
    <property type="entry name" value="DHO_dehydrogenase"/>
</dbReference>
<dbReference type="Gene3D" id="3.20.20.70">
    <property type="entry name" value="Aldolase class I"/>
    <property type="match status" value="1"/>
</dbReference>
<dbReference type="PROSITE" id="PS00911">
    <property type="entry name" value="DHODEHASE_1"/>
    <property type="match status" value="1"/>
</dbReference>
<evidence type="ECO:0000256" key="3">
    <source>
        <dbReference type="ARBA" id="ARBA00004370"/>
    </source>
</evidence>
<evidence type="ECO:0000256" key="7">
    <source>
        <dbReference type="ARBA" id="ARBA00022630"/>
    </source>
</evidence>
<comment type="subcellular location">
    <subcellularLocation>
        <location evidence="3">Membrane</location>
    </subcellularLocation>
</comment>
<dbReference type="GO" id="GO:0106430">
    <property type="term" value="F:dihydroorotate dehydrogenase (quinone) activity"/>
    <property type="evidence" value="ECO:0007669"/>
    <property type="project" value="UniProtKB-EC"/>
</dbReference>
<dbReference type="InterPro" id="IPR005719">
    <property type="entry name" value="Dihydroorotate_DH_2"/>
</dbReference>
<evidence type="ECO:0000256" key="2">
    <source>
        <dbReference type="ARBA" id="ARBA00003125"/>
    </source>
</evidence>
<accession>A0A381QX34</accession>
<dbReference type="Pfam" id="PF01180">
    <property type="entry name" value="DHO_dh"/>
    <property type="match status" value="1"/>
</dbReference>
<keyword evidence="10" id="KW-0560">Oxidoreductase</keyword>
<reference evidence="14" key="1">
    <citation type="submission" date="2018-05" db="EMBL/GenBank/DDBJ databases">
        <authorList>
            <person name="Lanie J.A."/>
            <person name="Ng W.-L."/>
            <person name="Kazmierczak K.M."/>
            <person name="Andrzejewski T.M."/>
            <person name="Davidsen T.M."/>
            <person name="Wayne K.J."/>
            <person name="Tettelin H."/>
            <person name="Glass J.I."/>
            <person name="Rusch D."/>
            <person name="Podicherti R."/>
            <person name="Tsui H.-C.T."/>
            <person name="Winkler M.E."/>
        </authorList>
    </citation>
    <scope>NUCLEOTIDE SEQUENCE</scope>
</reference>
<sequence>MRYNFSNALLGTNVFGLNFKNKIGMAAGFDKNAKLLNELEFFGFGHVEVGTITPKPQSGNETPRLFRLKKDKALINSMGFNNDGVDEILKRLKDYSGNIVVGANIGKNKITPNSKAVDDYLICFNKLRKYVDYFVINVSSPNTPGLRKLQSKDNLSLILEKIQNENLSNGKRKPLLLKISPDLTNAQLNDIIEVSLKYKLDGIIATNTTLSRKNIISNNDGIENGGLSGKPLKNKSNDIISYINNKTSNNFKIIGVGGVFTSDDVINKINMGASLVQVYTGWIYEGPSMISRINKTLLKKEKMNI</sequence>
<evidence type="ECO:0000256" key="1">
    <source>
        <dbReference type="ARBA" id="ARBA00001917"/>
    </source>
</evidence>
<dbReference type="NCBIfam" id="TIGR01036">
    <property type="entry name" value="pyrD_sub2"/>
    <property type="match status" value="1"/>
</dbReference>
<keyword evidence="7" id="KW-0285">Flavoprotein</keyword>
<dbReference type="GO" id="GO:0005886">
    <property type="term" value="C:plasma membrane"/>
    <property type="evidence" value="ECO:0007669"/>
    <property type="project" value="TreeGrafter"/>
</dbReference>
<dbReference type="EMBL" id="UINC01001538">
    <property type="protein sequence ID" value="SUZ83138.1"/>
    <property type="molecule type" value="Genomic_DNA"/>
</dbReference>
<evidence type="ECO:0000256" key="9">
    <source>
        <dbReference type="ARBA" id="ARBA00022975"/>
    </source>
</evidence>
<keyword evidence="11" id="KW-0472">Membrane</keyword>
<dbReference type="UniPathway" id="UPA00070">
    <property type="reaction ID" value="UER00946"/>
</dbReference>
<dbReference type="SUPFAM" id="SSF51395">
    <property type="entry name" value="FMN-linked oxidoreductases"/>
    <property type="match status" value="1"/>
</dbReference>
<name>A0A381QX34_9ZZZZ</name>
<evidence type="ECO:0000313" key="14">
    <source>
        <dbReference type="EMBL" id="SUZ83138.1"/>
    </source>
</evidence>
<dbReference type="GO" id="GO:0005737">
    <property type="term" value="C:cytoplasm"/>
    <property type="evidence" value="ECO:0007669"/>
    <property type="project" value="InterPro"/>
</dbReference>
<comment type="function">
    <text evidence="2">Catalyzes the conversion of dihydroorotate to orotate with quinone as electron acceptor.</text>
</comment>
<dbReference type="GO" id="GO:0044205">
    <property type="term" value="P:'de novo' UMP biosynthetic process"/>
    <property type="evidence" value="ECO:0007669"/>
    <property type="project" value="UniProtKB-UniPathway"/>
</dbReference>